<evidence type="ECO:0000259" key="8">
    <source>
        <dbReference type="PROSITE" id="PS50835"/>
    </source>
</evidence>
<evidence type="ECO:0000256" key="5">
    <source>
        <dbReference type="ARBA" id="ARBA00023136"/>
    </source>
</evidence>
<reference evidence="9" key="1">
    <citation type="submission" date="2025-08" db="UniProtKB">
        <authorList>
            <consortium name="Ensembl"/>
        </authorList>
    </citation>
    <scope>IDENTIFICATION</scope>
</reference>
<evidence type="ECO:0000313" key="10">
    <source>
        <dbReference type="Proteomes" id="UP000472270"/>
    </source>
</evidence>
<keyword evidence="7" id="KW-0325">Glycoprotein</keyword>
<protein>
    <recommendedName>
        <fullName evidence="8">Ig-like domain-containing protein</fullName>
    </recommendedName>
</protein>
<dbReference type="CDD" id="cd00099">
    <property type="entry name" value="IgV"/>
    <property type="match status" value="1"/>
</dbReference>
<dbReference type="InterPro" id="IPR036179">
    <property type="entry name" value="Ig-like_dom_sf"/>
</dbReference>
<keyword evidence="10" id="KW-1185">Reference proteome</keyword>
<feature type="domain" description="Ig-like" evidence="8">
    <location>
        <begin position="41"/>
        <end position="144"/>
    </location>
</feature>
<evidence type="ECO:0000256" key="2">
    <source>
        <dbReference type="ARBA" id="ARBA00022475"/>
    </source>
</evidence>
<dbReference type="AlphaFoldDB" id="A0A673HK10"/>
<evidence type="ECO:0000256" key="6">
    <source>
        <dbReference type="ARBA" id="ARBA00023157"/>
    </source>
</evidence>
<dbReference type="PROSITE" id="PS50835">
    <property type="entry name" value="IG_LIKE"/>
    <property type="match status" value="1"/>
</dbReference>
<name>A0A673HK10_9TELE</name>
<dbReference type="InterPro" id="IPR052051">
    <property type="entry name" value="TCR_complex_component"/>
</dbReference>
<keyword evidence="4" id="KW-0391">Immunity</keyword>
<evidence type="ECO:0000313" key="9">
    <source>
        <dbReference type="Ensembl" id="ENSSRHP00000026058.1"/>
    </source>
</evidence>
<dbReference type="Gene3D" id="2.60.40.10">
    <property type="entry name" value="Immunoglobulins"/>
    <property type="match status" value="1"/>
</dbReference>
<dbReference type="Proteomes" id="UP000472270">
    <property type="component" value="Unassembled WGS sequence"/>
</dbReference>
<dbReference type="GO" id="GO:0005886">
    <property type="term" value="C:plasma membrane"/>
    <property type="evidence" value="ECO:0007669"/>
    <property type="project" value="UniProtKB-SubCell"/>
</dbReference>
<evidence type="ECO:0000256" key="3">
    <source>
        <dbReference type="ARBA" id="ARBA00022729"/>
    </source>
</evidence>
<evidence type="ECO:0000256" key="4">
    <source>
        <dbReference type="ARBA" id="ARBA00022859"/>
    </source>
</evidence>
<dbReference type="InterPro" id="IPR007110">
    <property type="entry name" value="Ig-like_dom"/>
</dbReference>
<dbReference type="PANTHER" id="PTHR19433:SF111">
    <property type="entry name" value="T CELL RECEPTOR ALPHA VARIABLE 4"/>
    <property type="match status" value="1"/>
</dbReference>
<dbReference type="SUPFAM" id="SSF48726">
    <property type="entry name" value="Immunoglobulin"/>
    <property type="match status" value="1"/>
</dbReference>
<keyword evidence="6" id="KW-1015">Disulfide bond</keyword>
<keyword evidence="3" id="KW-0732">Signal</keyword>
<sequence length="168" mass="18992">MCTNLNTNEFNKHLNLSKRKNPQPLSISKPFIRNPSHHSQPGDIYTEDPLLFFIIKAGESITLYCDCVIPFGSHIAWWRNCSHEHQPSLLIEAGNLFTGMFPRFSLVFNSSSNSFDLHITNASVSDEGLYYCAIKERKVHDCVSGVCSPLLSPLLHLCVLLLSEENNR</sequence>
<dbReference type="Ensembl" id="ENSSRHT00000026835.1">
    <property type="protein sequence ID" value="ENSSRHP00000026058.1"/>
    <property type="gene ID" value="ENSSRHG00000013644.1"/>
</dbReference>
<evidence type="ECO:0000256" key="7">
    <source>
        <dbReference type="ARBA" id="ARBA00023180"/>
    </source>
</evidence>
<dbReference type="InterPro" id="IPR013783">
    <property type="entry name" value="Ig-like_fold"/>
</dbReference>
<dbReference type="PANTHER" id="PTHR19433">
    <property type="entry name" value="T-CELL RECEPTOR ALPHA CHAIN V REGION-RELATED"/>
    <property type="match status" value="1"/>
</dbReference>
<keyword evidence="5" id="KW-0472">Membrane</keyword>
<dbReference type="GO" id="GO:0009617">
    <property type="term" value="P:response to bacterium"/>
    <property type="evidence" value="ECO:0007669"/>
    <property type="project" value="TreeGrafter"/>
</dbReference>
<evidence type="ECO:0000256" key="1">
    <source>
        <dbReference type="ARBA" id="ARBA00004236"/>
    </source>
</evidence>
<comment type="subcellular location">
    <subcellularLocation>
        <location evidence="1">Cell membrane</location>
    </subcellularLocation>
</comment>
<accession>A0A673HK10</accession>
<dbReference type="GO" id="GO:0002376">
    <property type="term" value="P:immune system process"/>
    <property type="evidence" value="ECO:0007669"/>
    <property type="project" value="UniProtKB-KW"/>
</dbReference>
<organism evidence="9 10">
    <name type="scientific">Sinocyclocheilus rhinocerous</name>
    <dbReference type="NCBI Taxonomy" id="307959"/>
    <lineage>
        <taxon>Eukaryota</taxon>
        <taxon>Metazoa</taxon>
        <taxon>Chordata</taxon>
        <taxon>Craniata</taxon>
        <taxon>Vertebrata</taxon>
        <taxon>Euteleostomi</taxon>
        <taxon>Actinopterygii</taxon>
        <taxon>Neopterygii</taxon>
        <taxon>Teleostei</taxon>
        <taxon>Ostariophysi</taxon>
        <taxon>Cypriniformes</taxon>
        <taxon>Cyprinidae</taxon>
        <taxon>Cyprininae</taxon>
        <taxon>Sinocyclocheilus</taxon>
    </lineage>
</organism>
<dbReference type="Pfam" id="PF07686">
    <property type="entry name" value="V-set"/>
    <property type="match status" value="1"/>
</dbReference>
<reference evidence="9" key="2">
    <citation type="submission" date="2025-09" db="UniProtKB">
        <authorList>
            <consortium name="Ensembl"/>
        </authorList>
    </citation>
    <scope>IDENTIFICATION</scope>
</reference>
<proteinExistence type="predicted"/>
<dbReference type="InterPro" id="IPR013106">
    <property type="entry name" value="Ig_V-set"/>
</dbReference>
<keyword evidence="2" id="KW-1003">Cell membrane</keyword>